<reference evidence="2" key="1">
    <citation type="submission" date="2019-02" db="EMBL/GenBank/DDBJ databases">
        <title>Halonotius sp. a new haloarchaeum isolated from saline soil.</title>
        <authorList>
            <person name="Duran-Viseras A."/>
            <person name="Sanchez-Porro C."/>
            <person name="Ventosa A."/>
        </authorList>
    </citation>
    <scope>NUCLEOTIDE SEQUENCE</scope>
    <source>
        <strain evidence="2">F15B</strain>
    </source>
</reference>
<proteinExistence type="predicted"/>
<organism evidence="2 3">
    <name type="scientific">Halonotius terrestris</name>
    <dbReference type="NCBI Taxonomy" id="2487750"/>
    <lineage>
        <taxon>Archaea</taxon>
        <taxon>Methanobacteriati</taxon>
        <taxon>Methanobacteriota</taxon>
        <taxon>Stenosarchaea group</taxon>
        <taxon>Halobacteria</taxon>
        <taxon>Halobacteriales</taxon>
        <taxon>Haloferacaceae</taxon>
        <taxon>Halonotius</taxon>
    </lineage>
</organism>
<evidence type="ECO:0000313" key="3">
    <source>
        <dbReference type="Proteomes" id="UP000705823"/>
    </source>
</evidence>
<feature type="region of interest" description="Disordered" evidence="1">
    <location>
        <begin position="154"/>
        <end position="191"/>
    </location>
</feature>
<comment type="caution">
    <text evidence="2">The sequence shown here is derived from an EMBL/GenBank/DDBJ whole genome shotgun (WGS) entry which is preliminary data.</text>
</comment>
<dbReference type="EMBL" id="RKLU01000011">
    <property type="protein sequence ID" value="TQQ78594.1"/>
    <property type="molecule type" value="Genomic_DNA"/>
</dbReference>
<feature type="region of interest" description="Disordered" evidence="1">
    <location>
        <begin position="1"/>
        <end position="65"/>
    </location>
</feature>
<name>A0A8J8TBA5_9EURY</name>
<dbReference type="AlphaFoldDB" id="A0A8J8TBA5"/>
<accession>A0A8J8TBA5</accession>
<dbReference type="Proteomes" id="UP000705823">
    <property type="component" value="Unassembled WGS sequence"/>
</dbReference>
<protein>
    <submittedName>
        <fullName evidence="2">Uncharacterized protein</fullName>
    </submittedName>
</protein>
<keyword evidence="3" id="KW-1185">Reference proteome</keyword>
<feature type="compositionally biased region" description="Basic and acidic residues" evidence="1">
    <location>
        <begin position="13"/>
        <end position="27"/>
    </location>
</feature>
<dbReference type="RefSeq" id="WP_142980720.1">
    <property type="nucleotide sequence ID" value="NZ_RKLU01000011.1"/>
</dbReference>
<dbReference type="OrthoDB" id="387091at2157"/>
<evidence type="ECO:0000313" key="2">
    <source>
        <dbReference type="EMBL" id="TQQ78594.1"/>
    </source>
</evidence>
<sequence length="191" mass="22109">MSILQNDPDMEAQLERQQEMEAEREARQTASQLASQAAMEQGTARDGYWDVIGQPDIGREGDDDELQPFLQTEFSRAFALGNISRKQWQKWQWQIESEFFVIKNEFHDAESRLGDDDLRIMYGEERPRLTNEKARRLRSAMQVKKLMSSLSVDSRGLRSGTEIHAVARHEDSNDDEEDDSRTGRLRSWLSG</sequence>
<gene>
    <name evidence="2" type="ORF">EGH24_13815</name>
</gene>
<evidence type="ECO:0000256" key="1">
    <source>
        <dbReference type="SAM" id="MobiDB-lite"/>
    </source>
</evidence>